<name>A0A971M6H2_9BACT</name>
<evidence type="ECO:0000313" key="4">
    <source>
        <dbReference type="Proteomes" id="UP000777265"/>
    </source>
</evidence>
<organism evidence="3 4">
    <name type="scientific">Syntrophorhabdus aromaticivorans</name>
    <dbReference type="NCBI Taxonomy" id="328301"/>
    <lineage>
        <taxon>Bacteria</taxon>
        <taxon>Pseudomonadati</taxon>
        <taxon>Thermodesulfobacteriota</taxon>
        <taxon>Syntrophorhabdia</taxon>
        <taxon>Syntrophorhabdales</taxon>
        <taxon>Syntrophorhabdaceae</taxon>
        <taxon>Syntrophorhabdus</taxon>
    </lineage>
</organism>
<sequence>MKTMRCCCLVLVLLAGSTTAFGEPFLVSDPYPGEGKLGKFLVTIDGKTTESMPEKSADGSVYLKYDLGNLPDGTYTATIEAVNAKGAVSPAAVYSFKKNGSRVEPYTPPAAKQKRAPSRSYPGHINK</sequence>
<keyword evidence="2" id="KW-0732">Signal</keyword>
<reference evidence="3" key="1">
    <citation type="journal article" date="2020" name="Biotechnol. Biofuels">
        <title>New insights from the biogas microbiome by comprehensive genome-resolved metagenomics of nearly 1600 species originating from multiple anaerobic digesters.</title>
        <authorList>
            <person name="Campanaro S."/>
            <person name="Treu L."/>
            <person name="Rodriguez-R L.M."/>
            <person name="Kovalovszki A."/>
            <person name="Ziels R.M."/>
            <person name="Maus I."/>
            <person name="Zhu X."/>
            <person name="Kougias P.G."/>
            <person name="Basile A."/>
            <person name="Luo G."/>
            <person name="Schluter A."/>
            <person name="Konstantinidis K.T."/>
            <person name="Angelidaki I."/>
        </authorList>
    </citation>
    <scope>NUCLEOTIDE SEQUENCE</scope>
    <source>
        <strain evidence="3">AS06rmzACSIP_7</strain>
    </source>
</reference>
<dbReference type="AlphaFoldDB" id="A0A971M6H2"/>
<reference evidence="3" key="2">
    <citation type="submission" date="2020-01" db="EMBL/GenBank/DDBJ databases">
        <authorList>
            <person name="Campanaro S."/>
        </authorList>
    </citation>
    <scope>NUCLEOTIDE SEQUENCE</scope>
    <source>
        <strain evidence="3">AS06rmzACSIP_7</strain>
    </source>
</reference>
<protein>
    <submittedName>
        <fullName evidence="3">Uncharacterized protein</fullName>
    </submittedName>
</protein>
<feature type="signal peptide" evidence="2">
    <location>
        <begin position="1"/>
        <end position="22"/>
    </location>
</feature>
<dbReference type="Proteomes" id="UP000777265">
    <property type="component" value="Unassembled WGS sequence"/>
</dbReference>
<evidence type="ECO:0000313" key="3">
    <source>
        <dbReference type="EMBL" id="NLW36837.1"/>
    </source>
</evidence>
<proteinExistence type="predicted"/>
<accession>A0A971M6H2</accession>
<feature type="chain" id="PRO_5036822756" evidence="2">
    <location>
        <begin position="23"/>
        <end position="127"/>
    </location>
</feature>
<dbReference type="EMBL" id="JAAYEE010000305">
    <property type="protein sequence ID" value="NLW36837.1"/>
    <property type="molecule type" value="Genomic_DNA"/>
</dbReference>
<evidence type="ECO:0000256" key="1">
    <source>
        <dbReference type="SAM" id="MobiDB-lite"/>
    </source>
</evidence>
<gene>
    <name evidence="3" type="ORF">GXY80_15375</name>
</gene>
<evidence type="ECO:0000256" key="2">
    <source>
        <dbReference type="SAM" id="SignalP"/>
    </source>
</evidence>
<comment type="caution">
    <text evidence="3">The sequence shown here is derived from an EMBL/GenBank/DDBJ whole genome shotgun (WGS) entry which is preliminary data.</text>
</comment>
<feature type="region of interest" description="Disordered" evidence="1">
    <location>
        <begin position="100"/>
        <end position="127"/>
    </location>
</feature>